<reference evidence="3" key="1">
    <citation type="submission" date="2023-07" db="EMBL/GenBank/DDBJ databases">
        <title>Two novel species in the genus Flavivirga.</title>
        <authorList>
            <person name="Kwon K."/>
        </authorList>
    </citation>
    <scope>NUCLEOTIDE SEQUENCE</scope>
    <source>
        <strain evidence="3">KCTC 52353</strain>
    </source>
</reference>
<organism evidence="3 4">
    <name type="scientific">Flavivirga aquimarina</name>
    <dbReference type="NCBI Taxonomy" id="2027862"/>
    <lineage>
        <taxon>Bacteria</taxon>
        <taxon>Pseudomonadati</taxon>
        <taxon>Bacteroidota</taxon>
        <taxon>Flavobacteriia</taxon>
        <taxon>Flavobacteriales</taxon>
        <taxon>Flavobacteriaceae</taxon>
        <taxon>Flavivirga</taxon>
    </lineage>
</organism>
<comment type="caution">
    <text evidence="3">The sequence shown here is derived from an EMBL/GenBank/DDBJ whole genome shotgun (WGS) entry which is preliminary data.</text>
</comment>
<name>A0ABT8WDR7_9FLAO</name>
<evidence type="ECO:0000259" key="2">
    <source>
        <dbReference type="Pfam" id="PF13699"/>
    </source>
</evidence>
<sequence>MNTYTEKIQENKRKSIINDASKKQADRVSNFQFIDNRTNTIFQQKLKKTTNNSSKTTQLRSFQDMANNSTQVKQTAQLQAMADNNSSQQLTFQNKENNTGLPNNLKTGIENLSGYSMDDVKVHYNSNKPTQLQAHAYAQGTDIHLASGQEKHLPHEAWHVVQQKQGRVKPTMQLKGKVNINNDMALEKEADVMGDKALKANNKLGSKILSLKSYENDSVQLMKNTLVSYGTSDYSADAREWREEEDLGGRNIATICYTVKASGKTFRTSEHSEGKHSEKLLYIFILGTYGPSYKDKLDFHWLYTERETCGADYHDCSSNVPEWFDLDLADIKASVVYPAEDEMSSDSEEEESKSDKAKRRRGRASNIIKRFQTRAKAVAKGDATWDEPYSGGITRPMSPAHYPTDEQYSL</sequence>
<evidence type="ECO:0000256" key="1">
    <source>
        <dbReference type="SAM" id="MobiDB-lite"/>
    </source>
</evidence>
<dbReference type="Pfam" id="PF13699">
    <property type="entry name" value="eCIS_core"/>
    <property type="match status" value="1"/>
</dbReference>
<gene>
    <name evidence="3" type="ORF">Q4Q35_15965</name>
</gene>
<accession>A0ABT8WDR7</accession>
<evidence type="ECO:0000313" key="3">
    <source>
        <dbReference type="EMBL" id="MDO5971305.1"/>
    </source>
</evidence>
<evidence type="ECO:0000313" key="4">
    <source>
        <dbReference type="Proteomes" id="UP001176883"/>
    </source>
</evidence>
<proteinExistence type="predicted"/>
<feature type="domain" description="eCIS core" evidence="2">
    <location>
        <begin position="101"/>
        <end position="166"/>
    </location>
</feature>
<feature type="region of interest" description="Disordered" evidence="1">
    <location>
        <begin position="339"/>
        <end position="366"/>
    </location>
</feature>
<dbReference type="EMBL" id="JAUOEK010000150">
    <property type="protein sequence ID" value="MDO5971305.1"/>
    <property type="molecule type" value="Genomic_DNA"/>
</dbReference>
<dbReference type="InterPro" id="IPR025295">
    <property type="entry name" value="eCIS_core_dom"/>
</dbReference>
<dbReference type="Proteomes" id="UP001176883">
    <property type="component" value="Unassembled WGS sequence"/>
</dbReference>
<dbReference type="RefSeq" id="WP_303279009.1">
    <property type="nucleotide sequence ID" value="NZ_JAUOEK010000150.1"/>
</dbReference>
<protein>
    <submittedName>
        <fullName evidence="3">DUF4157 domain-containing protein</fullName>
    </submittedName>
</protein>
<feature type="region of interest" description="Disordered" evidence="1">
    <location>
        <begin position="378"/>
        <end position="410"/>
    </location>
</feature>
<keyword evidence="4" id="KW-1185">Reference proteome</keyword>
<feature type="compositionally biased region" description="Acidic residues" evidence="1">
    <location>
        <begin position="339"/>
        <end position="352"/>
    </location>
</feature>